<name>A0A194WE21_CYTMA</name>
<dbReference type="OrthoDB" id="10616998at2759"/>
<organism evidence="3 4">
    <name type="scientific">Cytospora mali</name>
    <name type="common">Apple Valsa canker fungus</name>
    <name type="synonym">Valsa mali</name>
    <dbReference type="NCBI Taxonomy" id="578113"/>
    <lineage>
        <taxon>Eukaryota</taxon>
        <taxon>Fungi</taxon>
        <taxon>Dikarya</taxon>
        <taxon>Ascomycota</taxon>
        <taxon>Pezizomycotina</taxon>
        <taxon>Sordariomycetes</taxon>
        <taxon>Sordariomycetidae</taxon>
        <taxon>Diaporthales</taxon>
        <taxon>Cytosporaceae</taxon>
        <taxon>Cytospora</taxon>
    </lineage>
</organism>
<evidence type="ECO:0000313" key="3">
    <source>
        <dbReference type="EMBL" id="KUI74408.1"/>
    </source>
</evidence>
<protein>
    <submittedName>
        <fullName evidence="3">Uncharacterized protein</fullName>
    </submittedName>
</protein>
<proteinExistence type="predicted"/>
<feature type="compositionally biased region" description="Basic and acidic residues" evidence="1">
    <location>
        <begin position="570"/>
        <end position="589"/>
    </location>
</feature>
<dbReference type="Proteomes" id="UP000078559">
    <property type="component" value="Chromosome 12"/>
</dbReference>
<dbReference type="AlphaFoldDB" id="A0A194WE21"/>
<keyword evidence="4" id="KW-1185">Reference proteome</keyword>
<evidence type="ECO:0000313" key="4">
    <source>
        <dbReference type="Proteomes" id="UP000078559"/>
    </source>
</evidence>
<keyword evidence="2" id="KW-0732">Signal</keyword>
<feature type="region of interest" description="Disordered" evidence="1">
    <location>
        <begin position="568"/>
        <end position="589"/>
    </location>
</feature>
<feature type="chain" id="PRO_5008267380" evidence="2">
    <location>
        <begin position="23"/>
        <end position="659"/>
    </location>
</feature>
<evidence type="ECO:0000256" key="1">
    <source>
        <dbReference type="SAM" id="MobiDB-lite"/>
    </source>
</evidence>
<gene>
    <name evidence="3" type="ORF">VM1G_10020</name>
</gene>
<sequence>MRIPLLPAVGTLSSLSITMTSGSTTEGTSAVRTPLQTGDTFVVSGTTLVMVKTDLAIPIQMITTPGQVYTTMKPGQPITGPNTRCNDPFNENCIDLGGPCQLGCVPSTINGGCQWWKPVCASVPEGPTTTRDIFIPTGVIQPPVIVTSVVTIMPTTHIETTTSTDTGITTVTTTVTNSGKTDPTVTSVVTIVPTMIPTENIIYTETNTDTAVTSGNNLADMSGNPKKNDVPALVDKLFSLLVAAIKDAGTALEKYYIEVGYWPSYRHRAKMDKHPEINKDGNTAGWWLGRMRNKTIEMARPGKLTKKQLEARFPPPNATYWPGFTTDNTTANSLSWQQFKDQKAWTIDAKQRPTILLRHVKLLPPIIPKQGWIQDTQACLNMWVPFEQSGPLPSLMDKQMFLELDKNFELIISELWQERRDPLWMHNSQIATNDDILEELRYTLLYKQLTMPILVEATPQDIAAFKQELLKDVPFIKSIGGEKVLSGLWAKHDNLEVIKDVVRSGKIYGRSLHDLAPGCKFAISEGLRIGRDVGELPNEDDWIDDDDDDVEDSNEVMIDGKYSDITTLRPKPDGNKYEPFSRGKPEESKPESIKWFKELESRILESVVAAKKSQREFTTEGLEAGDHRLVARSIPFHTPKQMRRLCMRKCSTKTEPCAC</sequence>
<feature type="signal peptide" evidence="2">
    <location>
        <begin position="1"/>
        <end position="22"/>
    </location>
</feature>
<evidence type="ECO:0000256" key="2">
    <source>
        <dbReference type="SAM" id="SignalP"/>
    </source>
</evidence>
<dbReference type="EMBL" id="CM003109">
    <property type="protein sequence ID" value="KUI74408.1"/>
    <property type="molecule type" value="Genomic_DNA"/>
</dbReference>
<accession>A0A194WE21</accession>
<reference evidence="3" key="1">
    <citation type="submission" date="2014-12" db="EMBL/GenBank/DDBJ databases">
        <title>Genome Sequence of Valsa Canker Pathogens Uncovers a Specific Adaption of Colonization on Woody Bark.</title>
        <authorList>
            <person name="Yin Z."/>
            <person name="Liu H."/>
            <person name="Gao X."/>
            <person name="Li Z."/>
            <person name="Song N."/>
            <person name="Ke X."/>
            <person name="Dai Q."/>
            <person name="Wu Y."/>
            <person name="Sun Y."/>
            <person name="Xu J.-R."/>
            <person name="Kang Z.K."/>
            <person name="Wang L."/>
            <person name="Huang L."/>
        </authorList>
    </citation>
    <scope>NUCLEOTIDE SEQUENCE [LARGE SCALE GENOMIC DNA]</scope>
    <source>
        <strain evidence="3">03-8</strain>
    </source>
</reference>